<accession>A0A370I0P7</accession>
<gene>
    <name evidence="3" type="ORF">DFR76_108138</name>
</gene>
<feature type="compositionally biased region" description="Low complexity" evidence="1">
    <location>
        <begin position="205"/>
        <end position="230"/>
    </location>
</feature>
<name>A0A370I0P7_9NOCA</name>
<evidence type="ECO:0000256" key="2">
    <source>
        <dbReference type="SAM" id="SignalP"/>
    </source>
</evidence>
<keyword evidence="2" id="KW-0732">Signal</keyword>
<dbReference type="Proteomes" id="UP000254869">
    <property type="component" value="Unassembled WGS sequence"/>
</dbReference>
<feature type="compositionally biased region" description="Polar residues" evidence="1">
    <location>
        <begin position="231"/>
        <end position="254"/>
    </location>
</feature>
<dbReference type="STRING" id="1210086.GCA_001613105_02711"/>
<feature type="compositionally biased region" description="Low complexity" evidence="1">
    <location>
        <begin position="61"/>
        <end position="101"/>
    </location>
</feature>
<evidence type="ECO:0000256" key="1">
    <source>
        <dbReference type="SAM" id="MobiDB-lite"/>
    </source>
</evidence>
<organism evidence="3 4">
    <name type="scientific">Nocardia pseudobrasiliensis</name>
    <dbReference type="NCBI Taxonomy" id="45979"/>
    <lineage>
        <taxon>Bacteria</taxon>
        <taxon>Bacillati</taxon>
        <taxon>Actinomycetota</taxon>
        <taxon>Actinomycetes</taxon>
        <taxon>Mycobacteriales</taxon>
        <taxon>Nocardiaceae</taxon>
        <taxon>Nocardia</taxon>
    </lineage>
</organism>
<proteinExistence type="predicted"/>
<feature type="compositionally biased region" description="Polar residues" evidence="1">
    <location>
        <begin position="47"/>
        <end position="60"/>
    </location>
</feature>
<sequence>MKHRKPSRVQRAMATTSLPLATAAAVATILSAPANAAPGDQAPVPTTPASPQENSAAPQDQNAPQTNQQGNAQQGNPQQQGAQQGNQQQADPQPGNNCTPTPNNPCQPAPNQQTNPQQQPGTSNPQQPGTTPQQPGTSPQQPGTGPQQPGTTTPQQPGTSNQNGPQMAGPQQPGVTNPRVAPLPVPGQNSVPNPPQATTPDQTNPGQQQELKPGQQPQGQTTPAPQQQGGNSDNLTGNQGSQQQQRWNSPSLQQAPAAPVVTMTGPHTEVGANIDGGAVLPGFVANTHHFSNLDGYVGTIGYNTPTGSGDAGASLEFVEPNRIKVTYYTHATDREDAKSETYIDTTQANAAKAAVEGWIRQQPGGAAALDAAARIGRLPEGEIAPAQLNVAGVTGQLGGDVQY</sequence>
<evidence type="ECO:0000313" key="4">
    <source>
        <dbReference type="Proteomes" id="UP000254869"/>
    </source>
</evidence>
<feature type="region of interest" description="Disordered" evidence="1">
    <location>
        <begin position="35"/>
        <end position="257"/>
    </location>
</feature>
<dbReference type="AlphaFoldDB" id="A0A370I0P7"/>
<feature type="compositionally biased region" description="Low complexity" evidence="1">
    <location>
        <begin position="109"/>
        <end position="163"/>
    </location>
</feature>
<feature type="signal peptide" evidence="2">
    <location>
        <begin position="1"/>
        <end position="36"/>
    </location>
</feature>
<keyword evidence="4" id="KW-1185">Reference proteome</keyword>
<evidence type="ECO:0000313" key="3">
    <source>
        <dbReference type="EMBL" id="RDI64306.1"/>
    </source>
</evidence>
<comment type="caution">
    <text evidence="3">The sequence shown here is derived from an EMBL/GenBank/DDBJ whole genome shotgun (WGS) entry which is preliminary data.</text>
</comment>
<protein>
    <submittedName>
        <fullName evidence="3">Uncharacterized protein</fullName>
    </submittedName>
</protein>
<feature type="chain" id="PRO_5017050568" evidence="2">
    <location>
        <begin position="37"/>
        <end position="403"/>
    </location>
</feature>
<reference evidence="3 4" key="1">
    <citation type="submission" date="2018-07" db="EMBL/GenBank/DDBJ databases">
        <title>Genomic Encyclopedia of Type Strains, Phase IV (KMG-IV): sequencing the most valuable type-strain genomes for metagenomic binning, comparative biology and taxonomic classification.</title>
        <authorList>
            <person name="Goeker M."/>
        </authorList>
    </citation>
    <scope>NUCLEOTIDE SEQUENCE [LARGE SCALE GENOMIC DNA]</scope>
    <source>
        <strain evidence="3 4">DSM 44290</strain>
    </source>
</reference>
<dbReference type="EMBL" id="QQBC01000008">
    <property type="protein sequence ID" value="RDI64306.1"/>
    <property type="molecule type" value="Genomic_DNA"/>
</dbReference>